<organism evidence="2 3">
    <name type="scientific">Cyclobacterium xiamenense</name>
    <dbReference type="NCBI Taxonomy" id="1297121"/>
    <lineage>
        <taxon>Bacteria</taxon>
        <taxon>Pseudomonadati</taxon>
        <taxon>Bacteroidota</taxon>
        <taxon>Cytophagia</taxon>
        <taxon>Cytophagales</taxon>
        <taxon>Cyclobacteriaceae</taxon>
        <taxon>Cyclobacterium</taxon>
    </lineage>
</organism>
<dbReference type="Pfam" id="PF00565">
    <property type="entry name" value="SNase"/>
    <property type="match status" value="1"/>
</dbReference>
<dbReference type="SMART" id="SM00318">
    <property type="entry name" value="SNc"/>
    <property type="match status" value="1"/>
</dbReference>
<dbReference type="SUPFAM" id="SSF50199">
    <property type="entry name" value="Staphylococcal nuclease"/>
    <property type="match status" value="1"/>
</dbReference>
<dbReference type="InterPro" id="IPR035437">
    <property type="entry name" value="SNase_OB-fold_sf"/>
</dbReference>
<feature type="domain" description="TNase-like" evidence="1">
    <location>
        <begin position="11"/>
        <end position="159"/>
    </location>
</feature>
<dbReference type="RefSeq" id="WP_092177580.1">
    <property type="nucleotide sequence ID" value="NZ_FNZH01000007.1"/>
</dbReference>
<reference evidence="3" key="1">
    <citation type="submission" date="2016-10" db="EMBL/GenBank/DDBJ databases">
        <authorList>
            <person name="Varghese N."/>
            <person name="Submissions S."/>
        </authorList>
    </citation>
    <scope>NUCLEOTIDE SEQUENCE [LARGE SCALE GENOMIC DNA]</scope>
    <source>
        <strain evidence="3">IBRC-M 10761</strain>
    </source>
</reference>
<dbReference type="AlphaFoldDB" id="A0A1H7AJU0"/>
<dbReference type="PROSITE" id="PS50830">
    <property type="entry name" value="TNASE_3"/>
    <property type="match status" value="1"/>
</dbReference>
<dbReference type="InterPro" id="IPR016071">
    <property type="entry name" value="Staphylococal_nuclease_OB-fold"/>
</dbReference>
<protein>
    <submittedName>
        <fullName evidence="2">Micrococcal nuclease</fullName>
    </submittedName>
</protein>
<dbReference type="STRING" id="1416801.SAMN05192553_107126"/>
<gene>
    <name evidence="2" type="ORF">SAMN05192553_107126</name>
</gene>
<proteinExistence type="predicted"/>
<evidence type="ECO:0000313" key="3">
    <source>
        <dbReference type="Proteomes" id="UP000199403"/>
    </source>
</evidence>
<sequence>MQTSANKQTVVRPHFEIVKILDGDGMIVKNIFTNQEEEIRLLGIDAPEIKKSTKSNKDERELHLPVQFLIELGYKSMKFLIRKTRKVKSITLIQEAKNLTDRYGRTLAYVLLPNGKTLNEILIRQGYAMPYSQVYCQELPKYQKLNLKAKIKRKGLYSLTQSF</sequence>
<dbReference type="Gene3D" id="2.40.50.90">
    <property type="match status" value="1"/>
</dbReference>
<name>A0A1H7AJU0_9BACT</name>
<accession>A0A1H7AJU0</accession>
<evidence type="ECO:0000259" key="1">
    <source>
        <dbReference type="PROSITE" id="PS50830"/>
    </source>
</evidence>
<keyword evidence="3" id="KW-1185">Reference proteome</keyword>
<evidence type="ECO:0000313" key="2">
    <source>
        <dbReference type="EMBL" id="SEJ65891.1"/>
    </source>
</evidence>
<dbReference type="OrthoDB" id="4376109at2"/>
<dbReference type="Proteomes" id="UP000199403">
    <property type="component" value="Unassembled WGS sequence"/>
</dbReference>
<dbReference type="EMBL" id="FNZH01000007">
    <property type="protein sequence ID" value="SEJ65891.1"/>
    <property type="molecule type" value="Genomic_DNA"/>
</dbReference>